<evidence type="ECO:0000313" key="2">
    <source>
        <dbReference type="EMBL" id="AQK40333.1"/>
    </source>
</evidence>
<gene>
    <name evidence="2" type="ORF">ZEAMMB73_Zm00001d023892</name>
</gene>
<dbReference type="Pfam" id="PF18317">
    <property type="entry name" value="SDH_C"/>
    <property type="match status" value="1"/>
</dbReference>
<dbReference type="Gene3D" id="3.40.50.720">
    <property type="entry name" value="NAD(P)-binding Rossmann-like Domain"/>
    <property type="match status" value="1"/>
</dbReference>
<accession>A0A1D6IWN8</accession>
<protein>
    <submittedName>
        <fullName evidence="2">Shikimate dehydrogenase1</fullName>
    </submittedName>
</protein>
<name>A0A1D6IWN8_MAIZE</name>
<dbReference type="PANTHER" id="PTHR21089:SF1">
    <property type="entry name" value="BIFUNCTIONAL 3-DEHYDROQUINATE DEHYDRATASE_SHIKIMATE DEHYDROGENASE, CHLOROPLASTIC"/>
    <property type="match status" value="1"/>
</dbReference>
<feature type="domain" description="SDH C-terminal" evidence="1">
    <location>
        <begin position="57"/>
        <end position="78"/>
    </location>
</feature>
<dbReference type="EMBL" id="CM000786">
    <property type="protein sequence ID" value="AQK40333.1"/>
    <property type="molecule type" value="Genomic_DNA"/>
</dbReference>
<dbReference type="InterPro" id="IPR022893">
    <property type="entry name" value="Shikimate_DH_fam"/>
</dbReference>
<dbReference type="ExpressionAtlas" id="A0A1D6IWN8">
    <property type="expression patterns" value="baseline and differential"/>
</dbReference>
<dbReference type="InterPro" id="IPR041121">
    <property type="entry name" value="SDH_C"/>
</dbReference>
<dbReference type="PANTHER" id="PTHR21089">
    <property type="entry name" value="SHIKIMATE DEHYDROGENASE"/>
    <property type="match status" value="1"/>
</dbReference>
<organism evidence="2">
    <name type="scientific">Zea mays</name>
    <name type="common">Maize</name>
    <dbReference type="NCBI Taxonomy" id="4577"/>
    <lineage>
        <taxon>Eukaryota</taxon>
        <taxon>Viridiplantae</taxon>
        <taxon>Streptophyta</taxon>
        <taxon>Embryophyta</taxon>
        <taxon>Tracheophyta</taxon>
        <taxon>Spermatophyta</taxon>
        <taxon>Magnoliopsida</taxon>
        <taxon>Liliopsida</taxon>
        <taxon>Poales</taxon>
        <taxon>Poaceae</taxon>
        <taxon>PACMAD clade</taxon>
        <taxon>Panicoideae</taxon>
        <taxon>Andropogonodae</taxon>
        <taxon>Andropogoneae</taxon>
        <taxon>Tripsacinae</taxon>
        <taxon>Zea</taxon>
    </lineage>
</organism>
<sequence>MILANTTAIGMHPNVNETPLSKQALRSYAVVFDAVYTPKETRLLREAAECGATVVSGLEMFIRQAMGQFEHFTGMPVDDYKFRAIASSLDNPNTMKPRL</sequence>
<evidence type="ECO:0000259" key="1">
    <source>
        <dbReference type="Pfam" id="PF18317"/>
    </source>
</evidence>
<dbReference type="CDD" id="cd01065">
    <property type="entry name" value="NAD_bind_Shikimate_DH"/>
    <property type="match status" value="1"/>
</dbReference>
<dbReference type="AlphaFoldDB" id="A0A1D6IWN8"/>
<proteinExistence type="predicted"/>
<reference evidence="2" key="1">
    <citation type="submission" date="2015-12" db="EMBL/GenBank/DDBJ databases">
        <title>Update maize B73 reference genome by single molecule sequencing technologies.</title>
        <authorList>
            <consortium name="Maize Genome Sequencing Project"/>
            <person name="Ware D."/>
        </authorList>
    </citation>
    <scope>NUCLEOTIDE SEQUENCE</scope>
    <source>
        <tissue evidence="2">Seedling</tissue>
    </source>
</reference>
<dbReference type="InterPro" id="IPR036291">
    <property type="entry name" value="NAD(P)-bd_dom_sf"/>
</dbReference>
<dbReference type="SUPFAM" id="SSF51735">
    <property type="entry name" value="NAD(P)-binding Rossmann-fold domains"/>
    <property type="match status" value="1"/>
</dbReference>
<dbReference type="GO" id="GO:0004764">
    <property type="term" value="F:shikimate 3-dehydrogenase (NADP+) activity"/>
    <property type="evidence" value="ECO:0007669"/>
    <property type="project" value="InterPro"/>
</dbReference>